<feature type="binding site" evidence="9">
    <location>
        <position position="351"/>
    </location>
    <ligand>
        <name>Zn(2+)</name>
        <dbReference type="ChEBI" id="CHEBI:29105"/>
        <label>2</label>
    </ligand>
</feature>
<dbReference type="InterPro" id="IPR018299">
    <property type="entry name" value="Alkaline_phosphatase_AS"/>
</dbReference>
<dbReference type="Pfam" id="PF00245">
    <property type="entry name" value="Alk_phosphatase"/>
    <property type="match status" value="1"/>
</dbReference>
<dbReference type="PANTHER" id="PTHR11596">
    <property type="entry name" value="ALKALINE PHOSPHATASE"/>
    <property type="match status" value="1"/>
</dbReference>
<dbReference type="Gene3D" id="3.40.720.10">
    <property type="entry name" value="Alkaline Phosphatase, subunit A"/>
    <property type="match status" value="1"/>
</dbReference>
<evidence type="ECO:0000256" key="10">
    <source>
        <dbReference type="RuleBase" id="RU003946"/>
    </source>
</evidence>
<dbReference type="SMART" id="SM00098">
    <property type="entry name" value="alkPPc"/>
    <property type="match status" value="1"/>
</dbReference>
<feature type="active site" description="Phosphoserine intermediate" evidence="8">
    <location>
        <position position="118"/>
    </location>
</feature>
<proteinExistence type="inferred from homology"/>
<dbReference type="EMBL" id="UYSU01032855">
    <property type="protein sequence ID" value="VDL90789.1"/>
    <property type="molecule type" value="Genomic_DNA"/>
</dbReference>
<dbReference type="Proteomes" id="UP000275846">
    <property type="component" value="Unassembled WGS sequence"/>
</dbReference>
<comment type="cofactor">
    <cofactor evidence="9">
        <name>Zn(2+)</name>
        <dbReference type="ChEBI" id="CHEBI:29105"/>
    </cofactor>
    <text evidence="9">Binds 2 Zn(2+) ions.</text>
</comment>
<dbReference type="GO" id="GO:0004035">
    <property type="term" value="F:alkaline phosphatase activity"/>
    <property type="evidence" value="ECO:0007669"/>
    <property type="project" value="UniProtKB-EC"/>
</dbReference>
<feature type="binding site" evidence="9">
    <location>
        <position position="180"/>
    </location>
    <ligand>
        <name>Mg(2+)</name>
        <dbReference type="ChEBI" id="CHEBI:18420"/>
    </ligand>
</feature>
<dbReference type="STRING" id="70667.A0A183SJK6"/>
<keyword evidence="4 9" id="KW-0479">Metal-binding</keyword>
<keyword evidence="14" id="KW-1185">Reference proteome</keyword>
<dbReference type="OrthoDB" id="5818554at2759"/>
<feature type="binding site" evidence="9">
    <location>
        <position position="182"/>
    </location>
    <ligand>
        <name>Mg(2+)</name>
        <dbReference type="ChEBI" id="CHEBI:18420"/>
    </ligand>
</feature>
<feature type="binding site" evidence="9">
    <location>
        <position position="465"/>
    </location>
    <ligand>
        <name>Zn(2+)</name>
        <dbReference type="ChEBI" id="CHEBI:29105"/>
        <label>2</label>
    </ligand>
</feature>
<sequence length="516" mass="57541">MLNFVCVLVLSVICTAQSKSKPWSVVEEEKNPAYWQKEAENFIAAACKRFPTLKSQKPVKNVILFLGDGMGIPTVAASRFYLAHRSGLNGSMLKHSFEEWPFSTVARTYDLETVVTDSASSATAYLTGTKTRTGMIGITGNLQSQQCGVWPAKDFTHSALEVASKAGKATGIVTTTRITHASPAGCFGHVTYRSFESDADIKKVCGNEYKQMPCQDLACQLIHNNRDINVMIGGGTMKFYPEGEELPNQPGMNGTRLDKRNLVNEWIQYQKQQSRKYKYIHSPQDFNTADFSDTDYLLCMPYPDHMPYTDEKSADEPSLMRYTQTAIKILRKNKNGFFLFVEGGRIDHAHHTNEGRHSMDEMFEFDMAIKAAMELVNMDETLIIATADHSHSFGLFGQPSRFNSVLDLDNIYGSLILDKKSMTAIGYANGPAGLIDKVRSDPAKEDINSWKYRQQSLVPLFYSSHGGDDVGVYAIGPFSRLFTKTIDNTFISQAMKYAMGATPYNSVEPCKGRTKA</sequence>
<gene>
    <name evidence="13" type="ORF">SSLN_LOCUS4404</name>
</gene>
<dbReference type="AlphaFoldDB" id="A0A183SJK6"/>
<keyword evidence="3" id="KW-0597">Phosphoprotein</keyword>
<feature type="binding site" evidence="9">
    <location>
        <position position="68"/>
    </location>
    <ligand>
        <name>Zn(2+)</name>
        <dbReference type="ChEBI" id="CHEBI:29105"/>
        <label>2</label>
    </ligand>
</feature>
<comment type="cofactor">
    <cofactor evidence="9">
        <name>Mg(2+)</name>
        <dbReference type="ChEBI" id="CHEBI:18420"/>
    </cofactor>
    <text evidence="9">Binds 1 Mg(2+) ion.</text>
</comment>
<evidence type="ECO:0000256" key="12">
    <source>
        <dbReference type="SAM" id="SignalP"/>
    </source>
</evidence>
<comment type="catalytic activity">
    <reaction evidence="11">
        <text>a phosphate monoester + H2O = an alcohol + phosphate</text>
        <dbReference type="Rhea" id="RHEA:15017"/>
        <dbReference type="ChEBI" id="CHEBI:15377"/>
        <dbReference type="ChEBI" id="CHEBI:30879"/>
        <dbReference type="ChEBI" id="CHEBI:43474"/>
        <dbReference type="ChEBI" id="CHEBI:67140"/>
        <dbReference type="EC" id="3.1.3.1"/>
    </reaction>
</comment>
<evidence type="ECO:0000256" key="11">
    <source>
        <dbReference type="RuleBase" id="RU003947"/>
    </source>
</evidence>
<dbReference type="PROSITE" id="PS00123">
    <property type="entry name" value="ALKALINE_PHOSPHATASE"/>
    <property type="match status" value="1"/>
</dbReference>
<dbReference type="CDD" id="cd16012">
    <property type="entry name" value="ALP"/>
    <property type="match status" value="1"/>
</dbReference>
<feature type="chain" id="PRO_5043141185" description="Alkaline phosphatase" evidence="12">
    <location>
        <begin position="21"/>
        <end position="516"/>
    </location>
</feature>
<keyword evidence="12" id="KW-0732">Signal</keyword>
<keyword evidence="5 11" id="KW-0378">Hydrolase</keyword>
<reference evidence="13 14" key="2">
    <citation type="submission" date="2018-11" db="EMBL/GenBank/DDBJ databases">
        <authorList>
            <consortium name="Pathogen Informatics"/>
        </authorList>
    </citation>
    <scope>NUCLEOTIDE SEQUENCE [LARGE SCALE GENOMIC DNA]</scope>
    <source>
        <strain evidence="13 14">NST_G2</strain>
    </source>
</reference>
<feature type="binding site" evidence="9">
    <location>
        <position position="347"/>
    </location>
    <ligand>
        <name>Zn(2+)</name>
        <dbReference type="ChEBI" id="CHEBI:29105"/>
        <label>2</label>
    </ligand>
</feature>
<evidence type="ECO:0000256" key="5">
    <source>
        <dbReference type="ARBA" id="ARBA00022801"/>
    </source>
</evidence>
<dbReference type="InterPro" id="IPR017850">
    <property type="entry name" value="Alkaline_phosphatase_core_sf"/>
</dbReference>
<comment type="similarity">
    <text evidence="1 10">Belongs to the alkaline phosphatase family.</text>
</comment>
<keyword evidence="6 9" id="KW-0862">Zinc</keyword>
<feature type="binding site" evidence="9">
    <location>
        <position position="388"/>
    </location>
    <ligand>
        <name>Zn(2+)</name>
        <dbReference type="ChEBI" id="CHEBI:29105"/>
        <label>2</label>
    </ligand>
</feature>
<protein>
    <recommendedName>
        <fullName evidence="2 11">Alkaline phosphatase</fullName>
        <ecNumber evidence="2 11">3.1.3.1</ecNumber>
    </recommendedName>
</protein>
<feature type="binding site" evidence="9">
    <location>
        <position position="389"/>
    </location>
    <ligand>
        <name>Zn(2+)</name>
        <dbReference type="ChEBI" id="CHEBI:29105"/>
        <label>2</label>
    </ligand>
</feature>
<evidence type="ECO:0000256" key="8">
    <source>
        <dbReference type="PIRSR" id="PIRSR601952-1"/>
    </source>
</evidence>
<evidence type="ECO:0000313" key="14">
    <source>
        <dbReference type="Proteomes" id="UP000275846"/>
    </source>
</evidence>
<evidence type="ECO:0000256" key="3">
    <source>
        <dbReference type="ARBA" id="ARBA00022553"/>
    </source>
</evidence>
<organism evidence="15">
    <name type="scientific">Schistocephalus solidus</name>
    <name type="common">Tapeworm</name>
    <dbReference type="NCBI Taxonomy" id="70667"/>
    <lineage>
        <taxon>Eukaryota</taxon>
        <taxon>Metazoa</taxon>
        <taxon>Spiralia</taxon>
        <taxon>Lophotrochozoa</taxon>
        <taxon>Platyhelminthes</taxon>
        <taxon>Cestoda</taxon>
        <taxon>Eucestoda</taxon>
        <taxon>Diphyllobothriidea</taxon>
        <taxon>Diphyllobothriidae</taxon>
        <taxon>Schistocephalus</taxon>
    </lineage>
</organism>
<feature type="binding site" evidence="9">
    <location>
        <position position="68"/>
    </location>
    <ligand>
        <name>Mg(2+)</name>
        <dbReference type="ChEBI" id="CHEBI:18420"/>
    </ligand>
</feature>
<evidence type="ECO:0000313" key="13">
    <source>
        <dbReference type="EMBL" id="VDL90789.1"/>
    </source>
</evidence>
<feature type="signal peptide" evidence="12">
    <location>
        <begin position="1"/>
        <end position="20"/>
    </location>
</feature>
<name>A0A183SJK6_SCHSO</name>
<reference evidence="15" key="1">
    <citation type="submission" date="2016-06" db="UniProtKB">
        <authorList>
            <consortium name="WormBaseParasite"/>
        </authorList>
    </citation>
    <scope>IDENTIFICATION</scope>
</reference>
<keyword evidence="7 9" id="KW-0460">Magnesium</keyword>
<dbReference type="GO" id="GO:0046872">
    <property type="term" value="F:metal ion binding"/>
    <property type="evidence" value="ECO:0007669"/>
    <property type="project" value="UniProtKB-KW"/>
</dbReference>
<evidence type="ECO:0000256" key="1">
    <source>
        <dbReference type="ARBA" id="ARBA00005984"/>
    </source>
</evidence>
<dbReference type="WBParaSite" id="SSLN_0000455101-mRNA-1">
    <property type="protein sequence ID" value="SSLN_0000455101-mRNA-1"/>
    <property type="gene ID" value="SSLN_0000455101"/>
</dbReference>
<dbReference type="PANTHER" id="PTHR11596:SF5">
    <property type="entry name" value="ALKALINE PHOSPHATASE"/>
    <property type="match status" value="1"/>
</dbReference>
<evidence type="ECO:0000313" key="15">
    <source>
        <dbReference type="WBParaSite" id="SSLN_0000455101-mRNA-1"/>
    </source>
</evidence>
<dbReference type="PRINTS" id="PR00113">
    <property type="entry name" value="ALKPHPHTASE"/>
</dbReference>
<evidence type="ECO:0000256" key="7">
    <source>
        <dbReference type="ARBA" id="ARBA00022842"/>
    </source>
</evidence>
<evidence type="ECO:0000256" key="9">
    <source>
        <dbReference type="PIRSR" id="PIRSR601952-2"/>
    </source>
</evidence>
<feature type="binding site" evidence="9">
    <location>
        <position position="342"/>
    </location>
    <ligand>
        <name>Mg(2+)</name>
        <dbReference type="ChEBI" id="CHEBI:18420"/>
    </ligand>
</feature>
<accession>A0A183SJK6</accession>
<dbReference type="SUPFAM" id="SSF53649">
    <property type="entry name" value="Alkaline phosphatase-like"/>
    <property type="match status" value="1"/>
</dbReference>
<evidence type="ECO:0000256" key="4">
    <source>
        <dbReference type="ARBA" id="ARBA00022723"/>
    </source>
</evidence>
<evidence type="ECO:0000256" key="6">
    <source>
        <dbReference type="ARBA" id="ARBA00022833"/>
    </source>
</evidence>
<dbReference type="EC" id="3.1.3.1" evidence="2 11"/>
<dbReference type="InterPro" id="IPR001952">
    <property type="entry name" value="Alkaline_phosphatase"/>
</dbReference>
<evidence type="ECO:0000256" key="2">
    <source>
        <dbReference type="ARBA" id="ARBA00012647"/>
    </source>
</evidence>